<dbReference type="InterPro" id="IPR023997">
    <property type="entry name" value="TonB-dep_OMP_SusC/RagA_CS"/>
</dbReference>
<evidence type="ECO:0000256" key="6">
    <source>
        <dbReference type="ARBA" id="ARBA00023136"/>
    </source>
</evidence>
<dbReference type="InterPro" id="IPR039426">
    <property type="entry name" value="TonB-dep_rcpt-like"/>
</dbReference>
<comment type="similarity">
    <text evidence="8 9">Belongs to the TonB-dependent receptor family.</text>
</comment>
<keyword evidence="3 8" id="KW-1134">Transmembrane beta strand</keyword>
<evidence type="ECO:0000256" key="7">
    <source>
        <dbReference type="ARBA" id="ARBA00023237"/>
    </source>
</evidence>
<evidence type="ECO:0000259" key="12">
    <source>
        <dbReference type="Pfam" id="PF07715"/>
    </source>
</evidence>
<feature type="chain" id="PRO_5013561747" evidence="10">
    <location>
        <begin position="28"/>
        <end position="1032"/>
    </location>
</feature>
<evidence type="ECO:0000256" key="3">
    <source>
        <dbReference type="ARBA" id="ARBA00022452"/>
    </source>
</evidence>
<evidence type="ECO:0000256" key="9">
    <source>
        <dbReference type="RuleBase" id="RU003357"/>
    </source>
</evidence>
<accession>A0A2D3NBN3</accession>
<dbReference type="EMBL" id="CP024696">
    <property type="protein sequence ID" value="ATV52818.1"/>
    <property type="molecule type" value="Genomic_DNA"/>
</dbReference>
<dbReference type="InterPro" id="IPR037066">
    <property type="entry name" value="Plug_dom_sf"/>
</dbReference>
<keyword evidence="4 8" id="KW-0812">Transmembrane</keyword>
<dbReference type="SUPFAM" id="SSF56935">
    <property type="entry name" value="Porins"/>
    <property type="match status" value="1"/>
</dbReference>
<dbReference type="GO" id="GO:0009279">
    <property type="term" value="C:cell outer membrane"/>
    <property type="evidence" value="ECO:0007669"/>
    <property type="project" value="UniProtKB-SubCell"/>
</dbReference>
<dbReference type="Proteomes" id="UP000229323">
    <property type="component" value="Chromosome"/>
</dbReference>
<gene>
    <name evidence="13" type="ORF">CTM50_07065</name>
</gene>
<evidence type="ECO:0000256" key="2">
    <source>
        <dbReference type="ARBA" id="ARBA00022448"/>
    </source>
</evidence>
<protein>
    <submittedName>
        <fullName evidence="13">SusC/RagA family protein</fullName>
    </submittedName>
</protein>
<sequence>MKQVKSKFPVRITTLILGLFLSISAFAQSTIKGLVKDASGEPVISASVLVTGTSNGVQTDFDGNFEINVAPGTQLTISYIGYVKQQVAAKNGMVVVLQPDGAQQMQEVVVIGYGAVKKGDLTGSVLAMKPDTKNKGLVVNAQDMMQGKMAGVNVTSDGGTPGGGAQIRIRGGSSLNASNNPLIVIDGVALDNTGVKGMSNPLSMLNPQDIESFNVLKDASATAIYGSRGSNGVIIITTKKGRANQPVAVSYAGSVTASVKKKTIDVMNGDEYRKFITDMFGAGSKQVAALGKANTDWQNEIYRTAWAQDHNVTITGSVGNGTNSLPFRVSAGYTNNQGILKTSSFERYTAAVNLNPSLMNNHLNMNFNVKGMFAKNRFADGAAIGAAVSYDPTQSIYDYESPDAANFGNYHAWRGVGLAASEDPTWPTTLNTLATKNPMAILNLKNDRSRSRDVIANAEFDYKVHGFEDLRLHVTAGADIAQGQQDTDIAPTSPLASYYGYNGWSKQLKRNLTFNAYAQYYHDFKDAAKNHFDIMAGYEWQHFWRKDKSRAIQYYPSTNSKAGQIYKDSGKDYNGDGILEDYVYPTENFLVSFFSRANWSLMDRYYVTATFRADGASRFKKHWAYFPSFAFAWKVKDENKFRDIKWLSDLKLRLGWGMTGQQEGIGDYNYFDIYQTGTGTNNYYPLLDGGTVVRPQAVNKNLTWETTTTYNVGLDWGVFNQRLTGSIDWYYRKTTDLLNTVTVPAGSNFRNQVPSNIGSLKNTGVETALRWRAIESKDWYWTIDYNFTYNKNEITDLTGGKGNNFFVPTGGISAGTGGNVQAHAVGHPASSFYVYQQVYDKNGKPIEGAVVDRNGDGQITEADKYFYKSPMAPVTMGLASRLEYKSWDFGFSLRASIGNYVFNDLMAGKANVSPAAIWASSEFLSNRPIASVKDNWQTSHTTAILSDRWVQNASFLKLDNITLGYSFADLFKIGGWHGLSGRIYGTVSNLLTLTKYKGIDPEVYDGFNKTYGIDNNLYPRPMSFIVGLNLNF</sequence>
<dbReference type="InterPro" id="IPR012910">
    <property type="entry name" value="Plug_dom"/>
</dbReference>
<dbReference type="InterPro" id="IPR023996">
    <property type="entry name" value="TonB-dep_OMP_SusC/RagA"/>
</dbReference>
<dbReference type="Gene3D" id="2.170.130.10">
    <property type="entry name" value="TonB-dependent receptor, plug domain"/>
    <property type="match status" value="1"/>
</dbReference>
<evidence type="ECO:0000256" key="4">
    <source>
        <dbReference type="ARBA" id="ARBA00022692"/>
    </source>
</evidence>
<keyword evidence="2 8" id="KW-0813">Transport</keyword>
<dbReference type="Gene3D" id="2.40.170.20">
    <property type="entry name" value="TonB-dependent receptor, beta-barrel domain"/>
    <property type="match status" value="1"/>
</dbReference>
<keyword evidence="6 8" id="KW-0472">Membrane</keyword>
<keyword evidence="10" id="KW-0732">Signal</keyword>
<comment type="subcellular location">
    <subcellularLocation>
        <location evidence="1 8">Cell outer membrane</location>
        <topology evidence="1 8">Multi-pass membrane protein</topology>
    </subcellularLocation>
</comment>
<evidence type="ECO:0000256" key="10">
    <source>
        <dbReference type="SAM" id="SignalP"/>
    </source>
</evidence>
<reference evidence="13 14" key="1">
    <citation type="submission" date="2017-11" db="EMBL/GenBank/DDBJ databases">
        <title>Genome sequencing of Prevotella intermedia KCOM 2033.</title>
        <authorList>
            <person name="Kook J.-K."/>
            <person name="Park S.-N."/>
            <person name="Lim Y.K."/>
        </authorList>
    </citation>
    <scope>NUCLEOTIDE SEQUENCE [LARGE SCALE GENOMIC DNA]</scope>
    <source>
        <strain evidence="13 14">KCOM 2033</strain>
    </source>
</reference>
<evidence type="ECO:0000256" key="5">
    <source>
        <dbReference type="ARBA" id="ARBA00023077"/>
    </source>
</evidence>
<dbReference type="Pfam" id="PF13715">
    <property type="entry name" value="CarbopepD_reg_2"/>
    <property type="match status" value="1"/>
</dbReference>
<keyword evidence="5 9" id="KW-0798">TonB box</keyword>
<evidence type="ECO:0000259" key="11">
    <source>
        <dbReference type="Pfam" id="PF00593"/>
    </source>
</evidence>
<keyword evidence="7 8" id="KW-0998">Cell outer membrane</keyword>
<evidence type="ECO:0000256" key="1">
    <source>
        <dbReference type="ARBA" id="ARBA00004571"/>
    </source>
</evidence>
<dbReference type="InterPro" id="IPR008969">
    <property type="entry name" value="CarboxyPept-like_regulatory"/>
</dbReference>
<dbReference type="SUPFAM" id="SSF49464">
    <property type="entry name" value="Carboxypeptidase regulatory domain-like"/>
    <property type="match status" value="1"/>
</dbReference>
<dbReference type="RefSeq" id="WP_100023170.1">
    <property type="nucleotide sequence ID" value="NZ_CP024696.1"/>
</dbReference>
<dbReference type="Gene3D" id="2.60.40.1120">
    <property type="entry name" value="Carboxypeptidase-like, regulatory domain"/>
    <property type="match status" value="1"/>
</dbReference>
<organism evidence="13 14">
    <name type="scientific">Prevotella intermedia</name>
    <dbReference type="NCBI Taxonomy" id="28131"/>
    <lineage>
        <taxon>Bacteria</taxon>
        <taxon>Pseudomonadati</taxon>
        <taxon>Bacteroidota</taxon>
        <taxon>Bacteroidia</taxon>
        <taxon>Bacteroidales</taxon>
        <taxon>Prevotellaceae</taxon>
        <taxon>Prevotella</taxon>
    </lineage>
</organism>
<dbReference type="Pfam" id="PF00593">
    <property type="entry name" value="TonB_dep_Rec_b-barrel"/>
    <property type="match status" value="1"/>
</dbReference>
<name>A0A2D3NBN3_PREIN</name>
<dbReference type="PROSITE" id="PS52016">
    <property type="entry name" value="TONB_DEPENDENT_REC_3"/>
    <property type="match status" value="1"/>
</dbReference>
<feature type="signal peptide" evidence="10">
    <location>
        <begin position="1"/>
        <end position="27"/>
    </location>
</feature>
<evidence type="ECO:0000313" key="13">
    <source>
        <dbReference type="EMBL" id="ATV52818.1"/>
    </source>
</evidence>
<evidence type="ECO:0000313" key="14">
    <source>
        <dbReference type="Proteomes" id="UP000229323"/>
    </source>
</evidence>
<evidence type="ECO:0000256" key="8">
    <source>
        <dbReference type="PROSITE-ProRule" id="PRU01360"/>
    </source>
</evidence>
<dbReference type="InterPro" id="IPR036942">
    <property type="entry name" value="Beta-barrel_TonB_sf"/>
</dbReference>
<feature type="domain" description="TonB-dependent receptor plug" evidence="12">
    <location>
        <begin position="119"/>
        <end position="233"/>
    </location>
</feature>
<dbReference type="NCBIfam" id="TIGR04056">
    <property type="entry name" value="OMP_RagA_SusC"/>
    <property type="match status" value="1"/>
</dbReference>
<dbReference type="NCBIfam" id="TIGR04057">
    <property type="entry name" value="SusC_RagA_signa"/>
    <property type="match status" value="1"/>
</dbReference>
<proteinExistence type="inferred from homology"/>
<dbReference type="InterPro" id="IPR000531">
    <property type="entry name" value="Beta-barrel_TonB"/>
</dbReference>
<feature type="domain" description="TonB-dependent receptor-like beta-barrel" evidence="11">
    <location>
        <begin position="401"/>
        <end position="805"/>
    </location>
</feature>
<dbReference type="AlphaFoldDB" id="A0A2D3NBN3"/>
<dbReference type="Pfam" id="PF07715">
    <property type="entry name" value="Plug"/>
    <property type="match status" value="1"/>
</dbReference>